<reference evidence="1" key="1">
    <citation type="submission" date="2019-10" db="EMBL/GenBank/DDBJ databases">
        <authorList>
            <person name="Soares A.E.R."/>
            <person name="Aleixo A."/>
            <person name="Schneider P."/>
            <person name="Miyaki C.Y."/>
            <person name="Schneider M.P."/>
            <person name="Mello C."/>
            <person name="Vasconcelos A.T.R."/>
        </authorList>
    </citation>
    <scope>NUCLEOTIDE SEQUENCE</scope>
    <source>
        <tissue evidence="1">Muscle</tissue>
    </source>
</reference>
<organism evidence="1 2">
    <name type="scientific">Willisornis vidua</name>
    <name type="common">Xingu scale-backed antbird</name>
    <dbReference type="NCBI Taxonomy" id="1566151"/>
    <lineage>
        <taxon>Eukaryota</taxon>
        <taxon>Metazoa</taxon>
        <taxon>Chordata</taxon>
        <taxon>Craniata</taxon>
        <taxon>Vertebrata</taxon>
        <taxon>Euteleostomi</taxon>
        <taxon>Archelosauria</taxon>
        <taxon>Archosauria</taxon>
        <taxon>Dinosauria</taxon>
        <taxon>Saurischia</taxon>
        <taxon>Theropoda</taxon>
        <taxon>Coelurosauria</taxon>
        <taxon>Aves</taxon>
        <taxon>Neognathae</taxon>
        <taxon>Neoaves</taxon>
        <taxon>Telluraves</taxon>
        <taxon>Australaves</taxon>
        <taxon>Passeriformes</taxon>
        <taxon>Thamnophilidae</taxon>
        <taxon>Willisornis</taxon>
    </lineage>
</organism>
<evidence type="ECO:0000313" key="1">
    <source>
        <dbReference type="EMBL" id="KAJ7428181.1"/>
    </source>
</evidence>
<proteinExistence type="predicted"/>
<dbReference type="EMBL" id="WHWB01031108">
    <property type="protein sequence ID" value="KAJ7428181.1"/>
    <property type="molecule type" value="Genomic_DNA"/>
</dbReference>
<gene>
    <name evidence="1" type="ORF">WISP_01573</name>
</gene>
<protein>
    <recommendedName>
        <fullName evidence="3">CE295 protein</fullName>
    </recommendedName>
</protein>
<dbReference type="Proteomes" id="UP001145742">
    <property type="component" value="Unassembled WGS sequence"/>
</dbReference>
<name>A0ABQ9E021_9PASS</name>
<evidence type="ECO:0000313" key="2">
    <source>
        <dbReference type="Proteomes" id="UP001145742"/>
    </source>
</evidence>
<accession>A0ABQ9E021</accession>
<sequence length="148" mass="15949">MASPAADPSPAPSQHCSLQLLEDSLTKEFQPMVHTPESCQMTGQSCWAQTVEEDTFHLAGLEEFSAQGTHDSSVQKARVLDTAYDVLPDCDKGVGNLPVVLCKGLAESTAMSPDSPVEESQLCRDSIMQRLDLSSLRIKNSASALEKP</sequence>
<comment type="caution">
    <text evidence="1">The sequence shown here is derived from an EMBL/GenBank/DDBJ whole genome shotgun (WGS) entry which is preliminary data.</text>
</comment>
<evidence type="ECO:0008006" key="3">
    <source>
        <dbReference type="Google" id="ProtNLM"/>
    </source>
</evidence>
<keyword evidence="2" id="KW-1185">Reference proteome</keyword>